<keyword evidence="8 9" id="KW-0804">Transcription</keyword>
<evidence type="ECO:0000256" key="1">
    <source>
        <dbReference type="ARBA" id="ARBA00004496"/>
    </source>
</evidence>
<evidence type="ECO:0000313" key="12">
    <source>
        <dbReference type="EMBL" id="MET3575916.1"/>
    </source>
</evidence>
<dbReference type="InterPro" id="IPR048714">
    <property type="entry name" value="DpiA-like_HTH"/>
</dbReference>
<evidence type="ECO:0000256" key="7">
    <source>
        <dbReference type="ARBA" id="ARBA00023159"/>
    </source>
</evidence>
<dbReference type="InterPro" id="IPR036388">
    <property type="entry name" value="WH-like_DNA-bd_sf"/>
</dbReference>
<dbReference type="SUPFAM" id="SSF46785">
    <property type="entry name" value="Winged helix' DNA-binding domain"/>
    <property type="match status" value="1"/>
</dbReference>
<dbReference type="SMART" id="SM00448">
    <property type="entry name" value="REC"/>
    <property type="match status" value="1"/>
</dbReference>
<dbReference type="SUPFAM" id="SSF52172">
    <property type="entry name" value="CheY-like"/>
    <property type="match status" value="1"/>
</dbReference>
<dbReference type="RefSeq" id="WP_354197495.1">
    <property type="nucleotide sequence ID" value="NZ_JBEPLW010000013.1"/>
</dbReference>
<dbReference type="CDD" id="cd19925">
    <property type="entry name" value="REC_citrate_TCS"/>
    <property type="match status" value="1"/>
</dbReference>
<evidence type="ECO:0000256" key="3">
    <source>
        <dbReference type="ARBA" id="ARBA00022553"/>
    </source>
</evidence>
<dbReference type="Pfam" id="PF00072">
    <property type="entry name" value="Response_reg"/>
    <property type="match status" value="1"/>
</dbReference>
<comment type="subcellular location">
    <subcellularLocation>
        <location evidence="1 9">Cytoplasm</location>
    </subcellularLocation>
</comment>
<proteinExistence type="predicted"/>
<evidence type="ECO:0000256" key="8">
    <source>
        <dbReference type="ARBA" id="ARBA00023163"/>
    </source>
</evidence>
<dbReference type="Gene3D" id="1.10.10.10">
    <property type="entry name" value="Winged helix-like DNA-binding domain superfamily/Winged helix DNA-binding domain"/>
    <property type="match status" value="1"/>
</dbReference>
<dbReference type="EMBL" id="JBEPLW010000013">
    <property type="protein sequence ID" value="MET3575916.1"/>
    <property type="molecule type" value="Genomic_DNA"/>
</dbReference>
<dbReference type="InterPro" id="IPR011006">
    <property type="entry name" value="CheY-like_superfamily"/>
</dbReference>
<evidence type="ECO:0000256" key="4">
    <source>
        <dbReference type="ARBA" id="ARBA00023012"/>
    </source>
</evidence>
<reference evidence="12 13" key="1">
    <citation type="submission" date="2024-06" db="EMBL/GenBank/DDBJ databases">
        <title>Genomic Encyclopedia of Type Strains, Phase IV (KMG-IV): sequencing the most valuable type-strain genomes for metagenomic binning, comparative biology and taxonomic classification.</title>
        <authorList>
            <person name="Goeker M."/>
        </authorList>
    </citation>
    <scope>NUCLEOTIDE SEQUENCE [LARGE SCALE GENOMIC DNA]</scope>
    <source>
        <strain evidence="12 13">DSM 26128</strain>
    </source>
</reference>
<dbReference type="PROSITE" id="PS50110">
    <property type="entry name" value="RESPONSE_REGULATORY"/>
    <property type="match status" value="1"/>
</dbReference>
<evidence type="ECO:0000259" key="11">
    <source>
        <dbReference type="PROSITE" id="PS50110"/>
    </source>
</evidence>
<dbReference type="InterPro" id="IPR051271">
    <property type="entry name" value="2C-system_Tx_regulators"/>
</dbReference>
<gene>
    <name evidence="12" type="ORF">ABID49_001822</name>
</gene>
<organism evidence="12 13">
    <name type="scientific">Bhargavaea ullalensis</name>
    <dbReference type="NCBI Taxonomy" id="1265685"/>
    <lineage>
        <taxon>Bacteria</taxon>
        <taxon>Bacillati</taxon>
        <taxon>Bacillota</taxon>
        <taxon>Bacilli</taxon>
        <taxon>Bacillales</taxon>
        <taxon>Caryophanaceae</taxon>
        <taxon>Bhargavaea</taxon>
    </lineage>
</organism>
<name>A0ABV2GCB2_9BACL</name>
<protein>
    <recommendedName>
        <fullName evidence="9">Transcriptional regulatory protein</fullName>
    </recommendedName>
</protein>
<dbReference type="PANTHER" id="PTHR45526">
    <property type="entry name" value="TRANSCRIPTIONAL REGULATORY PROTEIN DPIA"/>
    <property type="match status" value="1"/>
</dbReference>
<keyword evidence="2 9" id="KW-0963">Cytoplasm</keyword>
<evidence type="ECO:0000256" key="2">
    <source>
        <dbReference type="ARBA" id="ARBA00022490"/>
    </source>
</evidence>
<dbReference type="Gene3D" id="3.40.50.2300">
    <property type="match status" value="1"/>
</dbReference>
<evidence type="ECO:0000256" key="5">
    <source>
        <dbReference type="ARBA" id="ARBA00023015"/>
    </source>
</evidence>
<evidence type="ECO:0000313" key="13">
    <source>
        <dbReference type="Proteomes" id="UP001549099"/>
    </source>
</evidence>
<evidence type="ECO:0000256" key="9">
    <source>
        <dbReference type="PIRNR" id="PIRNR006171"/>
    </source>
</evidence>
<dbReference type="InterPro" id="IPR024187">
    <property type="entry name" value="Sig_transdc_resp-reg_cit/mal"/>
</dbReference>
<keyword evidence="13" id="KW-1185">Reference proteome</keyword>
<comment type="caution">
    <text evidence="12">The sequence shown here is derived from an EMBL/GenBank/DDBJ whole genome shotgun (WGS) entry which is preliminary data.</text>
</comment>
<dbReference type="InterPro" id="IPR001789">
    <property type="entry name" value="Sig_transdc_resp-reg_receiver"/>
</dbReference>
<dbReference type="PANTHER" id="PTHR45526:SF1">
    <property type="entry name" value="TRANSCRIPTIONAL REGULATORY PROTEIN DCUR-RELATED"/>
    <property type="match status" value="1"/>
</dbReference>
<evidence type="ECO:0000256" key="10">
    <source>
        <dbReference type="PROSITE-ProRule" id="PRU00169"/>
    </source>
</evidence>
<dbReference type="PIRSF" id="PIRSF006171">
    <property type="entry name" value="RR_citrat_malat"/>
    <property type="match status" value="1"/>
</dbReference>
<keyword evidence="3 10" id="KW-0597">Phosphoprotein</keyword>
<sequence length="228" mass="25790">MNGAYSVFIIEDDFRVAEVNRHYVEKMDGFRVTGIARSGREAIGLLEDHVPDLILLDFYIPDVDGSALFREIRSRFPQADIIAVTAANEGETVRELLGGGVFDLIIKPFDDSRFERTLERYRTYRERLAGSIRLSQEEIDRLAVRKEDNDPVAAGLPKGIDPITLGEINRLFREETIGGITAAELSKRIGTSRSTARRYLEYLVSEGLLMTKSIYGTVGRPERKYMPK</sequence>
<feature type="modified residue" description="4-aspartylphosphate" evidence="10">
    <location>
        <position position="57"/>
    </location>
</feature>
<dbReference type="InterPro" id="IPR036390">
    <property type="entry name" value="WH_DNA-bd_sf"/>
</dbReference>
<accession>A0ABV2GCB2</accession>
<keyword evidence="7 9" id="KW-0010">Activator</keyword>
<keyword evidence="4 9" id="KW-0902">Two-component regulatory system</keyword>
<evidence type="ECO:0000256" key="6">
    <source>
        <dbReference type="ARBA" id="ARBA00023125"/>
    </source>
</evidence>
<dbReference type="Proteomes" id="UP001549099">
    <property type="component" value="Unassembled WGS sequence"/>
</dbReference>
<keyword evidence="6 9" id="KW-0238">DNA-binding</keyword>
<dbReference type="Pfam" id="PF20714">
    <property type="entry name" value="HTH_64"/>
    <property type="match status" value="1"/>
</dbReference>
<feature type="domain" description="Response regulatory" evidence="11">
    <location>
        <begin position="6"/>
        <end position="122"/>
    </location>
</feature>
<keyword evidence="5 9" id="KW-0805">Transcription regulation</keyword>